<dbReference type="InterPro" id="IPR036388">
    <property type="entry name" value="WH-like_DNA-bd_sf"/>
</dbReference>
<keyword evidence="1 3" id="KW-0238">DNA-binding</keyword>
<accession>A0A1D9MLS8</accession>
<dbReference type="STRING" id="1912795.BK816_07415"/>
<dbReference type="EMBL" id="CP017812">
    <property type="protein sequence ID" value="AOZ73139.1"/>
    <property type="molecule type" value="Genomic_DNA"/>
</dbReference>
<dbReference type="Gene3D" id="3.40.50.2300">
    <property type="match status" value="1"/>
</dbReference>
<evidence type="ECO:0000313" key="6">
    <source>
        <dbReference type="EMBL" id="AOZ73139.1"/>
    </source>
</evidence>
<dbReference type="Proteomes" id="UP000176288">
    <property type="component" value="Chromosome"/>
</dbReference>
<dbReference type="KEGG" id="avu:BK816_07415"/>
<dbReference type="Gene3D" id="1.10.10.10">
    <property type="entry name" value="Winged helix-like DNA-binding domain superfamily/Winged helix DNA-binding domain"/>
    <property type="match status" value="1"/>
</dbReference>
<dbReference type="PROSITE" id="PS50110">
    <property type="entry name" value="RESPONSE_REGULATORY"/>
    <property type="match status" value="1"/>
</dbReference>
<dbReference type="OrthoDB" id="3197131at2"/>
<dbReference type="SMART" id="SM00862">
    <property type="entry name" value="Trans_reg_C"/>
    <property type="match status" value="1"/>
</dbReference>
<dbReference type="SUPFAM" id="SSF52172">
    <property type="entry name" value="CheY-like"/>
    <property type="match status" value="1"/>
</dbReference>
<dbReference type="Pfam" id="PF00072">
    <property type="entry name" value="Response_reg"/>
    <property type="match status" value="1"/>
</dbReference>
<evidence type="ECO:0000313" key="7">
    <source>
        <dbReference type="Proteomes" id="UP000176288"/>
    </source>
</evidence>
<dbReference type="SMART" id="SM00448">
    <property type="entry name" value="REC"/>
    <property type="match status" value="1"/>
</dbReference>
<dbReference type="PROSITE" id="PS51755">
    <property type="entry name" value="OMPR_PHOB"/>
    <property type="match status" value="1"/>
</dbReference>
<dbReference type="InterPro" id="IPR039420">
    <property type="entry name" value="WalR-like"/>
</dbReference>
<keyword evidence="7" id="KW-1185">Reference proteome</keyword>
<dbReference type="GO" id="GO:0005829">
    <property type="term" value="C:cytosol"/>
    <property type="evidence" value="ECO:0007669"/>
    <property type="project" value="TreeGrafter"/>
</dbReference>
<protein>
    <recommendedName>
        <fullName evidence="8">DNA-binding response regulator</fullName>
    </recommendedName>
</protein>
<dbReference type="Gene3D" id="6.10.250.690">
    <property type="match status" value="1"/>
</dbReference>
<evidence type="ECO:0000259" key="4">
    <source>
        <dbReference type="PROSITE" id="PS50110"/>
    </source>
</evidence>
<dbReference type="Pfam" id="PF00486">
    <property type="entry name" value="Trans_reg_C"/>
    <property type="match status" value="1"/>
</dbReference>
<reference evidence="6 7" key="1">
    <citation type="submission" date="2016-10" db="EMBL/GenBank/DDBJ databases">
        <title>Actinomyces aegypiusis sp. nov., isolated from the Aegypius monachus in Qinghai Tibet Plateau China.</title>
        <authorList>
            <person name="Wang Y."/>
        </authorList>
    </citation>
    <scope>NUCLEOTIDE SEQUENCE [LARGE SCALE GENOMIC DNA]</scope>
    <source>
        <strain evidence="6 7">VUL4_3</strain>
    </source>
</reference>
<evidence type="ECO:0000256" key="1">
    <source>
        <dbReference type="ARBA" id="ARBA00023125"/>
    </source>
</evidence>
<evidence type="ECO:0008006" key="8">
    <source>
        <dbReference type="Google" id="ProtNLM"/>
    </source>
</evidence>
<dbReference type="RefSeq" id="WP_071164602.1">
    <property type="nucleotide sequence ID" value="NZ_CP017812.1"/>
</dbReference>
<dbReference type="InterPro" id="IPR011006">
    <property type="entry name" value="CheY-like_superfamily"/>
</dbReference>
<evidence type="ECO:0000256" key="2">
    <source>
        <dbReference type="PROSITE-ProRule" id="PRU00169"/>
    </source>
</evidence>
<feature type="modified residue" description="4-aspartylphosphate" evidence="2">
    <location>
        <position position="51"/>
    </location>
</feature>
<dbReference type="GO" id="GO:0006355">
    <property type="term" value="P:regulation of DNA-templated transcription"/>
    <property type="evidence" value="ECO:0007669"/>
    <property type="project" value="InterPro"/>
</dbReference>
<evidence type="ECO:0000256" key="3">
    <source>
        <dbReference type="PROSITE-ProRule" id="PRU01091"/>
    </source>
</evidence>
<gene>
    <name evidence="6" type="ORF">BK816_07415</name>
</gene>
<dbReference type="GO" id="GO:0000976">
    <property type="term" value="F:transcription cis-regulatory region binding"/>
    <property type="evidence" value="ECO:0007669"/>
    <property type="project" value="TreeGrafter"/>
</dbReference>
<dbReference type="GO" id="GO:0000156">
    <property type="term" value="F:phosphorelay response regulator activity"/>
    <property type="evidence" value="ECO:0007669"/>
    <property type="project" value="TreeGrafter"/>
</dbReference>
<feature type="domain" description="Response regulatory" evidence="4">
    <location>
        <begin position="2"/>
        <end position="115"/>
    </location>
</feature>
<evidence type="ECO:0000259" key="5">
    <source>
        <dbReference type="PROSITE" id="PS51755"/>
    </source>
</evidence>
<dbReference type="PANTHER" id="PTHR48111:SF50">
    <property type="entry name" value="KDP OPERON TRANSCRIPTIONAL REGULATORY PROTEIN KDPE"/>
    <property type="match status" value="1"/>
</dbReference>
<organism evidence="6 7">
    <name type="scientific">Boudabousia tangfeifanii</name>
    <dbReference type="NCBI Taxonomy" id="1912795"/>
    <lineage>
        <taxon>Bacteria</taxon>
        <taxon>Bacillati</taxon>
        <taxon>Actinomycetota</taxon>
        <taxon>Actinomycetes</taxon>
        <taxon>Actinomycetales</taxon>
        <taxon>Actinomycetaceae</taxon>
        <taxon>Boudabousia</taxon>
    </lineage>
</organism>
<feature type="domain" description="OmpR/PhoB-type" evidence="5">
    <location>
        <begin position="126"/>
        <end position="220"/>
    </location>
</feature>
<dbReference type="GO" id="GO:0032993">
    <property type="term" value="C:protein-DNA complex"/>
    <property type="evidence" value="ECO:0007669"/>
    <property type="project" value="TreeGrafter"/>
</dbReference>
<keyword evidence="2" id="KW-0597">Phosphoprotein</keyword>
<feature type="DNA-binding region" description="OmpR/PhoB-type" evidence="3">
    <location>
        <begin position="126"/>
        <end position="220"/>
    </location>
</feature>
<dbReference type="InterPro" id="IPR001789">
    <property type="entry name" value="Sig_transdc_resp-reg_receiver"/>
</dbReference>
<dbReference type="InterPro" id="IPR001867">
    <property type="entry name" value="OmpR/PhoB-type_DNA-bd"/>
</dbReference>
<sequence length="223" mass="24756">MKVLVIEDDKGIQNFLNLALLNAGYQVVFQETALSGIEAYYRENPDIILLDLGLADLDGTEVISQIRLAGNTPIVVISARQTDEDKVSALDQGANDYLTKPFSIAELLARMRVALRTVSATPNAPTDVFEGDTFTVDFAAHRVMVGGVEVHLTKREFALLQMLTQHVDQVLTHQLLQETVWGYADDATAVSLRVYVRALRQKLQTQLIQTEVGVGYRLLSLKR</sequence>
<dbReference type="AlphaFoldDB" id="A0A1D9MLS8"/>
<name>A0A1D9MLS8_9ACTO</name>
<proteinExistence type="predicted"/>
<dbReference type="CDD" id="cd00383">
    <property type="entry name" value="trans_reg_C"/>
    <property type="match status" value="1"/>
</dbReference>
<dbReference type="PANTHER" id="PTHR48111">
    <property type="entry name" value="REGULATOR OF RPOS"/>
    <property type="match status" value="1"/>
</dbReference>